<comment type="caution">
    <text evidence="6">The sequence shown here is derived from an EMBL/GenBank/DDBJ whole genome shotgun (WGS) entry which is preliminary data.</text>
</comment>
<evidence type="ECO:0000256" key="2">
    <source>
        <dbReference type="ARBA" id="ARBA00022908"/>
    </source>
</evidence>
<evidence type="ECO:0000256" key="1">
    <source>
        <dbReference type="ARBA" id="ARBA00008857"/>
    </source>
</evidence>
<organism evidence="6 7">
    <name type="scientific">Seongchinamella unica</name>
    <dbReference type="NCBI Taxonomy" id="2547392"/>
    <lineage>
        <taxon>Bacteria</taxon>
        <taxon>Pseudomonadati</taxon>
        <taxon>Pseudomonadota</taxon>
        <taxon>Gammaproteobacteria</taxon>
        <taxon>Cellvibrionales</taxon>
        <taxon>Halieaceae</taxon>
        <taxon>Seongchinamella</taxon>
    </lineage>
</organism>
<dbReference type="GO" id="GO:0006310">
    <property type="term" value="P:DNA recombination"/>
    <property type="evidence" value="ECO:0007669"/>
    <property type="project" value="UniProtKB-KW"/>
</dbReference>
<keyword evidence="3" id="KW-0238">DNA-binding</keyword>
<comment type="similarity">
    <text evidence="1">Belongs to the 'phage' integrase family.</text>
</comment>
<evidence type="ECO:0000313" key="7">
    <source>
        <dbReference type="Proteomes" id="UP000295554"/>
    </source>
</evidence>
<dbReference type="InterPro" id="IPR013762">
    <property type="entry name" value="Integrase-like_cat_sf"/>
</dbReference>
<dbReference type="GO" id="GO:0003677">
    <property type="term" value="F:DNA binding"/>
    <property type="evidence" value="ECO:0007669"/>
    <property type="project" value="UniProtKB-KW"/>
</dbReference>
<dbReference type="AlphaFoldDB" id="A0A4R5LN92"/>
<dbReference type="InterPro" id="IPR011010">
    <property type="entry name" value="DNA_brk_join_enz"/>
</dbReference>
<dbReference type="Gene3D" id="1.10.443.10">
    <property type="entry name" value="Intergrase catalytic core"/>
    <property type="match status" value="1"/>
</dbReference>
<dbReference type="InterPro" id="IPR038488">
    <property type="entry name" value="Integrase_DNA-bd_sf"/>
</dbReference>
<dbReference type="InterPro" id="IPR025166">
    <property type="entry name" value="Integrase_DNA_bind_dom"/>
</dbReference>
<keyword evidence="7" id="KW-1185">Reference proteome</keyword>
<name>A0A4R5LN92_9GAMM</name>
<dbReference type="GO" id="GO:0015074">
    <property type="term" value="P:DNA integration"/>
    <property type="evidence" value="ECO:0007669"/>
    <property type="project" value="UniProtKB-KW"/>
</dbReference>
<dbReference type="EMBL" id="SMSE01000005">
    <property type="protein sequence ID" value="TDG11658.1"/>
    <property type="molecule type" value="Genomic_DNA"/>
</dbReference>
<dbReference type="Gene3D" id="3.30.160.390">
    <property type="entry name" value="Integrase, DNA-binding domain"/>
    <property type="match status" value="1"/>
</dbReference>
<gene>
    <name evidence="6" type="ORF">E2F43_18275</name>
</gene>
<dbReference type="Proteomes" id="UP000295554">
    <property type="component" value="Unassembled WGS sequence"/>
</dbReference>
<evidence type="ECO:0000256" key="3">
    <source>
        <dbReference type="ARBA" id="ARBA00023125"/>
    </source>
</evidence>
<proteinExistence type="inferred from homology"/>
<evidence type="ECO:0000259" key="5">
    <source>
        <dbReference type="PROSITE" id="PS51898"/>
    </source>
</evidence>
<dbReference type="PROSITE" id="PS51898">
    <property type="entry name" value="TYR_RECOMBINASE"/>
    <property type="match status" value="1"/>
</dbReference>
<dbReference type="InterPro" id="IPR050808">
    <property type="entry name" value="Phage_Integrase"/>
</dbReference>
<dbReference type="CDD" id="cd00796">
    <property type="entry name" value="INT_Rci_Hp1_C"/>
    <property type="match status" value="1"/>
</dbReference>
<reference evidence="6 7" key="1">
    <citation type="submission" date="2019-03" db="EMBL/GenBank/DDBJ databases">
        <title>Seongchinamella monodicae gen. nov., sp. nov., a novel member of the Gammaproteobacteria isolated from a tidal mudflat of beach.</title>
        <authorList>
            <person name="Yang H.G."/>
            <person name="Kang J.W."/>
            <person name="Lee S.D."/>
        </authorList>
    </citation>
    <scope>NUCLEOTIDE SEQUENCE [LARGE SCALE GENOMIC DNA]</scope>
    <source>
        <strain evidence="6 7">GH4-78</strain>
    </source>
</reference>
<evidence type="ECO:0000256" key="4">
    <source>
        <dbReference type="ARBA" id="ARBA00023172"/>
    </source>
</evidence>
<dbReference type="SUPFAM" id="SSF56349">
    <property type="entry name" value="DNA breaking-rejoining enzymes"/>
    <property type="match status" value="1"/>
</dbReference>
<dbReference type="Pfam" id="PF00589">
    <property type="entry name" value="Phage_integrase"/>
    <property type="match status" value="1"/>
</dbReference>
<dbReference type="Pfam" id="PF13356">
    <property type="entry name" value="Arm-DNA-bind_3"/>
    <property type="match status" value="1"/>
</dbReference>
<evidence type="ECO:0000313" key="6">
    <source>
        <dbReference type="EMBL" id="TDG11658.1"/>
    </source>
</evidence>
<dbReference type="PANTHER" id="PTHR30629:SF2">
    <property type="entry name" value="PROPHAGE INTEGRASE INTS-RELATED"/>
    <property type="match status" value="1"/>
</dbReference>
<sequence length="400" mass="45948">MPKVLLTDKFLQTHLSCPDGKRRTEYCDTRIPGLYIEVRSSSPGGGTYYLRYKDATGKTCHKKIGRTDEISLANARNQAKTLKAEIQLGADPCAEARRRKEVPNWNTFFTDLYLPYARQHKRSWKGDQVMHRHYISDEFGRLPINRFRKDAVVAFHNRLRESGLAPATADHYVKLIRRALNLAVEWDMIPTNPVARITLFNADNRIERFLSQEELQKLLHTLDTVDARRRTVAMVVKFLLFTGARVDEALQARWADIDRKNRTWTIQAANSKSKRRRSIPLNDAAMAILDQLRTRNRSEWLFTSSRKARDGSGGRERMTSINKVWQQIRVDAGLPTLRLHDLRHNYASMLVNSGRTLYEVQQILGHSDSKVTERYAHLSTATLQDAANSAGEYVKQVTGK</sequence>
<dbReference type="InterPro" id="IPR002104">
    <property type="entry name" value="Integrase_catalytic"/>
</dbReference>
<dbReference type="OrthoDB" id="9057547at2"/>
<keyword evidence="4" id="KW-0233">DNA recombination</keyword>
<dbReference type="RefSeq" id="WP_133215435.1">
    <property type="nucleotide sequence ID" value="NZ_SMSE01000005.1"/>
</dbReference>
<accession>A0A4R5LN92</accession>
<protein>
    <submittedName>
        <fullName evidence="6">DUF4102 domain-containing protein</fullName>
    </submittedName>
</protein>
<feature type="domain" description="Tyr recombinase" evidence="5">
    <location>
        <begin position="205"/>
        <end position="388"/>
    </location>
</feature>
<keyword evidence="2" id="KW-0229">DNA integration</keyword>
<dbReference type="PANTHER" id="PTHR30629">
    <property type="entry name" value="PROPHAGE INTEGRASE"/>
    <property type="match status" value="1"/>
</dbReference>
<dbReference type="InterPro" id="IPR010998">
    <property type="entry name" value="Integrase_recombinase_N"/>
</dbReference>
<dbReference type="Gene3D" id="1.10.150.130">
    <property type="match status" value="1"/>
</dbReference>